<dbReference type="STRING" id="1499967.U27_04591"/>
<dbReference type="InterPro" id="IPR051393">
    <property type="entry name" value="ABC_transporter_permease"/>
</dbReference>
<dbReference type="AlphaFoldDB" id="A0A081BZ69"/>
<evidence type="ECO:0000256" key="7">
    <source>
        <dbReference type="RuleBase" id="RU363032"/>
    </source>
</evidence>
<evidence type="ECO:0000256" key="1">
    <source>
        <dbReference type="ARBA" id="ARBA00004651"/>
    </source>
</evidence>
<keyword evidence="4 7" id="KW-0812">Transmembrane</keyword>
<keyword evidence="5 7" id="KW-1133">Transmembrane helix</keyword>
<accession>A0A081BZ69</accession>
<reference evidence="9" key="1">
    <citation type="journal article" date="2015" name="PeerJ">
        <title>First genomic representation of candidate bacterial phylum KSB3 points to enhanced environmental sensing as a trigger of wastewater bulking.</title>
        <authorList>
            <person name="Sekiguchi Y."/>
            <person name="Ohashi A."/>
            <person name="Parks D.H."/>
            <person name="Yamauchi T."/>
            <person name="Tyson G.W."/>
            <person name="Hugenholtz P."/>
        </authorList>
    </citation>
    <scope>NUCLEOTIDE SEQUENCE [LARGE SCALE GENOMIC DNA]</scope>
</reference>
<dbReference type="Pfam" id="PF00528">
    <property type="entry name" value="BPD_transp_1"/>
    <property type="match status" value="1"/>
</dbReference>
<evidence type="ECO:0000256" key="4">
    <source>
        <dbReference type="ARBA" id="ARBA00022692"/>
    </source>
</evidence>
<dbReference type="CDD" id="cd06261">
    <property type="entry name" value="TM_PBP2"/>
    <property type="match status" value="1"/>
</dbReference>
<feature type="transmembrane region" description="Helical" evidence="7">
    <location>
        <begin position="247"/>
        <end position="269"/>
    </location>
</feature>
<dbReference type="InterPro" id="IPR000515">
    <property type="entry name" value="MetI-like"/>
</dbReference>
<organism evidence="9">
    <name type="scientific">Vecturithrix granuli</name>
    <dbReference type="NCBI Taxonomy" id="1499967"/>
    <lineage>
        <taxon>Bacteria</taxon>
        <taxon>Candidatus Moduliflexota</taxon>
        <taxon>Candidatus Vecturitrichia</taxon>
        <taxon>Candidatus Vecturitrichales</taxon>
        <taxon>Candidatus Vecturitrichaceae</taxon>
        <taxon>Candidatus Vecturithrix</taxon>
    </lineage>
</organism>
<sequence>MAHTVLTEQLQLKRRRRVQHDWPWMAAFVFPAFLVVVVVQFYPLIYSAFLAVQEWSLTSSQTPEGFNGVQNFAKMLGSDVFRRSVRNSFYITGGAIVVEMLLGMGLAYLTMGSGWLMRSVRTVLILPMVIAPVAAGTLWRMLLNSRAGLVNHLLNYIGVQGPEWLASPTWALISVMLLDIWQATPFVLLVVAAGITGIPDELLEAAAIDGASRWQMFWKVELPLLTPLLLLTLMLRMLDSLLSLDAVYSLTFGGPGYSTYTLTFFIYTLGLRNFNLGHAAAASWIFMAFAAAVIALVFWLQRRLATS</sequence>
<evidence type="ECO:0000256" key="3">
    <source>
        <dbReference type="ARBA" id="ARBA00022475"/>
    </source>
</evidence>
<comment type="subcellular location">
    <subcellularLocation>
        <location evidence="1 7">Cell membrane</location>
        <topology evidence="1 7">Multi-pass membrane protein</topology>
    </subcellularLocation>
</comment>
<dbReference type="PANTHER" id="PTHR30193:SF37">
    <property type="entry name" value="INNER MEMBRANE ABC TRANSPORTER PERMEASE PROTEIN YCJO"/>
    <property type="match status" value="1"/>
</dbReference>
<evidence type="ECO:0000259" key="8">
    <source>
        <dbReference type="PROSITE" id="PS50928"/>
    </source>
</evidence>
<evidence type="ECO:0000313" key="9">
    <source>
        <dbReference type="EMBL" id="GAK57624.1"/>
    </source>
</evidence>
<dbReference type="Gene3D" id="1.10.3720.10">
    <property type="entry name" value="MetI-like"/>
    <property type="match status" value="1"/>
</dbReference>
<keyword evidence="2 7" id="KW-0813">Transport</keyword>
<protein>
    <submittedName>
        <fullName evidence="9">Sugar ABC transporter, permease protein</fullName>
    </submittedName>
</protein>
<keyword evidence="6 7" id="KW-0472">Membrane</keyword>
<dbReference type="HOGENOM" id="CLU_016047_0_3_0"/>
<dbReference type="GO" id="GO:0005886">
    <property type="term" value="C:plasma membrane"/>
    <property type="evidence" value="ECO:0007669"/>
    <property type="project" value="UniProtKB-SubCell"/>
</dbReference>
<comment type="similarity">
    <text evidence="7">Belongs to the binding-protein-dependent transport system permease family.</text>
</comment>
<gene>
    <name evidence="9" type="ORF">U27_04591</name>
</gene>
<feature type="domain" description="ABC transmembrane type-1" evidence="8">
    <location>
        <begin position="85"/>
        <end position="297"/>
    </location>
</feature>
<evidence type="ECO:0000256" key="6">
    <source>
        <dbReference type="ARBA" id="ARBA00023136"/>
    </source>
</evidence>
<feature type="transmembrane region" description="Helical" evidence="7">
    <location>
        <begin position="89"/>
        <end position="111"/>
    </location>
</feature>
<dbReference type="PANTHER" id="PTHR30193">
    <property type="entry name" value="ABC TRANSPORTER PERMEASE PROTEIN"/>
    <property type="match status" value="1"/>
</dbReference>
<dbReference type="InterPro" id="IPR035906">
    <property type="entry name" value="MetI-like_sf"/>
</dbReference>
<dbReference type="GO" id="GO:0055085">
    <property type="term" value="P:transmembrane transport"/>
    <property type="evidence" value="ECO:0007669"/>
    <property type="project" value="InterPro"/>
</dbReference>
<proteinExistence type="inferred from homology"/>
<name>A0A081BZ69_VECG1</name>
<dbReference type="PROSITE" id="PS50928">
    <property type="entry name" value="ABC_TM1"/>
    <property type="match status" value="1"/>
</dbReference>
<feature type="transmembrane region" description="Helical" evidence="7">
    <location>
        <begin position="22"/>
        <end position="45"/>
    </location>
</feature>
<keyword evidence="10" id="KW-1185">Reference proteome</keyword>
<feature type="transmembrane region" description="Helical" evidence="7">
    <location>
        <begin position="123"/>
        <end position="142"/>
    </location>
</feature>
<evidence type="ECO:0000313" key="10">
    <source>
        <dbReference type="Proteomes" id="UP000030661"/>
    </source>
</evidence>
<feature type="transmembrane region" description="Helical" evidence="7">
    <location>
        <begin position="170"/>
        <end position="195"/>
    </location>
</feature>
<feature type="transmembrane region" description="Helical" evidence="7">
    <location>
        <begin position="281"/>
        <end position="300"/>
    </location>
</feature>
<dbReference type="eggNOG" id="COG1175">
    <property type="taxonomic scope" value="Bacteria"/>
</dbReference>
<evidence type="ECO:0000256" key="2">
    <source>
        <dbReference type="ARBA" id="ARBA00022448"/>
    </source>
</evidence>
<dbReference type="SUPFAM" id="SSF161098">
    <property type="entry name" value="MetI-like"/>
    <property type="match status" value="1"/>
</dbReference>
<dbReference type="Proteomes" id="UP000030661">
    <property type="component" value="Unassembled WGS sequence"/>
</dbReference>
<keyword evidence="3" id="KW-1003">Cell membrane</keyword>
<dbReference type="EMBL" id="DF820466">
    <property type="protein sequence ID" value="GAK57624.1"/>
    <property type="molecule type" value="Genomic_DNA"/>
</dbReference>
<evidence type="ECO:0000256" key="5">
    <source>
        <dbReference type="ARBA" id="ARBA00022989"/>
    </source>
</evidence>